<reference evidence="1" key="2">
    <citation type="journal article" date="2015" name="Data Brief">
        <title>Shoot transcriptome of the giant reed, Arundo donax.</title>
        <authorList>
            <person name="Barrero R.A."/>
            <person name="Guerrero F.D."/>
            <person name="Moolhuijzen P."/>
            <person name="Goolsby J.A."/>
            <person name="Tidwell J."/>
            <person name="Bellgard S.E."/>
            <person name="Bellgard M.I."/>
        </authorList>
    </citation>
    <scope>NUCLEOTIDE SEQUENCE</scope>
    <source>
        <tissue evidence="1">Shoot tissue taken approximately 20 cm above the soil surface</tissue>
    </source>
</reference>
<name>A0A0A8XNP8_ARUDO</name>
<proteinExistence type="predicted"/>
<organism evidence="1">
    <name type="scientific">Arundo donax</name>
    <name type="common">Giant reed</name>
    <name type="synonym">Donax arundinaceus</name>
    <dbReference type="NCBI Taxonomy" id="35708"/>
    <lineage>
        <taxon>Eukaryota</taxon>
        <taxon>Viridiplantae</taxon>
        <taxon>Streptophyta</taxon>
        <taxon>Embryophyta</taxon>
        <taxon>Tracheophyta</taxon>
        <taxon>Spermatophyta</taxon>
        <taxon>Magnoliopsida</taxon>
        <taxon>Liliopsida</taxon>
        <taxon>Poales</taxon>
        <taxon>Poaceae</taxon>
        <taxon>PACMAD clade</taxon>
        <taxon>Arundinoideae</taxon>
        <taxon>Arundineae</taxon>
        <taxon>Arundo</taxon>
    </lineage>
</organism>
<sequence>MLFFLWHYSQYTVVLYIMSSSQSRSIYLANLRMNAGKKPAVMHILLVSSKYVIPILLEWIQVGVEVGLSYPF</sequence>
<dbReference type="AlphaFoldDB" id="A0A0A8XNP8"/>
<protein>
    <submittedName>
        <fullName evidence="1">VHA-A1</fullName>
    </submittedName>
</protein>
<evidence type="ECO:0000313" key="1">
    <source>
        <dbReference type="EMBL" id="JAD15149.1"/>
    </source>
</evidence>
<accession>A0A0A8XNP8</accession>
<reference evidence="1" key="1">
    <citation type="submission" date="2014-09" db="EMBL/GenBank/DDBJ databases">
        <authorList>
            <person name="Magalhaes I.L.F."/>
            <person name="Oliveira U."/>
            <person name="Santos F.R."/>
            <person name="Vidigal T.H.D.A."/>
            <person name="Brescovit A.D."/>
            <person name="Santos A.J."/>
        </authorList>
    </citation>
    <scope>NUCLEOTIDE SEQUENCE</scope>
    <source>
        <tissue evidence="1">Shoot tissue taken approximately 20 cm above the soil surface</tissue>
    </source>
</reference>
<dbReference type="EMBL" id="GBRH01282746">
    <property type="protein sequence ID" value="JAD15149.1"/>
    <property type="molecule type" value="Transcribed_RNA"/>
</dbReference>